<reference evidence="2 3" key="1">
    <citation type="submission" date="2018-04" db="EMBL/GenBank/DDBJ databases">
        <title>The genome of golden apple snail Pomacea canaliculata provides insight into stress tolerance and invasive adaptation.</title>
        <authorList>
            <person name="Liu C."/>
            <person name="Liu B."/>
            <person name="Ren Y."/>
            <person name="Zhang Y."/>
            <person name="Wang H."/>
            <person name="Li S."/>
            <person name="Jiang F."/>
            <person name="Yin L."/>
            <person name="Zhang G."/>
            <person name="Qian W."/>
            <person name="Fan W."/>
        </authorList>
    </citation>
    <scope>NUCLEOTIDE SEQUENCE [LARGE SCALE GENOMIC DNA]</scope>
    <source>
        <strain evidence="2">SZHN2017</strain>
        <tissue evidence="2">Muscle</tissue>
    </source>
</reference>
<feature type="region of interest" description="Disordered" evidence="1">
    <location>
        <begin position="106"/>
        <end position="130"/>
    </location>
</feature>
<evidence type="ECO:0000313" key="2">
    <source>
        <dbReference type="EMBL" id="PVD38603.1"/>
    </source>
</evidence>
<evidence type="ECO:0000256" key="1">
    <source>
        <dbReference type="SAM" id="MobiDB-lite"/>
    </source>
</evidence>
<dbReference type="EMBL" id="PZQS01000001">
    <property type="protein sequence ID" value="PVD38603.1"/>
    <property type="molecule type" value="Genomic_DNA"/>
</dbReference>
<feature type="region of interest" description="Disordered" evidence="1">
    <location>
        <begin position="35"/>
        <end position="79"/>
    </location>
</feature>
<sequence>MTHVSHKQHCHGGGRLTATSAMGAAEGLSAPTHTLAASTLSSPRTHAMAAATAVRATAATAATSRPAPGGALRRDVTARSTPWGRVRACVCADDDLLQHEFHSYTTDTHDDAGERTGHVAQMRKQSGKSN</sequence>
<dbReference type="Proteomes" id="UP000245119">
    <property type="component" value="Linkage Group LG1"/>
</dbReference>
<comment type="caution">
    <text evidence="2">The sequence shown here is derived from an EMBL/GenBank/DDBJ whole genome shotgun (WGS) entry which is preliminary data.</text>
</comment>
<evidence type="ECO:0000313" key="3">
    <source>
        <dbReference type="Proteomes" id="UP000245119"/>
    </source>
</evidence>
<dbReference type="AlphaFoldDB" id="A0A2T7PYU8"/>
<feature type="compositionally biased region" description="Basic and acidic residues" evidence="1">
    <location>
        <begin position="106"/>
        <end position="117"/>
    </location>
</feature>
<gene>
    <name evidence="2" type="ORF">C0Q70_01219</name>
</gene>
<name>A0A2T7PYU8_POMCA</name>
<protein>
    <submittedName>
        <fullName evidence="2">Uncharacterized protein</fullName>
    </submittedName>
</protein>
<keyword evidence="3" id="KW-1185">Reference proteome</keyword>
<feature type="compositionally biased region" description="Low complexity" evidence="1">
    <location>
        <begin position="43"/>
        <end position="68"/>
    </location>
</feature>
<organism evidence="2 3">
    <name type="scientific">Pomacea canaliculata</name>
    <name type="common">Golden apple snail</name>
    <dbReference type="NCBI Taxonomy" id="400727"/>
    <lineage>
        <taxon>Eukaryota</taxon>
        <taxon>Metazoa</taxon>
        <taxon>Spiralia</taxon>
        <taxon>Lophotrochozoa</taxon>
        <taxon>Mollusca</taxon>
        <taxon>Gastropoda</taxon>
        <taxon>Caenogastropoda</taxon>
        <taxon>Architaenioglossa</taxon>
        <taxon>Ampullarioidea</taxon>
        <taxon>Ampullariidae</taxon>
        <taxon>Pomacea</taxon>
    </lineage>
</organism>
<proteinExistence type="predicted"/>
<accession>A0A2T7PYU8</accession>